<evidence type="ECO:0000313" key="2">
    <source>
        <dbReference type="Proteomes" id="UP000602050"/>
    </source>
</evidence>
<name>A0A8J2TUV7_9BACI</name>
<protein>
    <submittedName>
        <fullName evidence="1">Uncharacterized protein</fullName>
    </submittedName>
</protein>
<dbReference type="Proteomes" id="UP000602050">
    <property type="component" value="Unassembled WGS sequence"/>
</dbReference>
<reference evidence="1" key="1">
    <citation type="journal article" date="2014" name="Int. J. Syst. Evol. Microbiol.">
        <title>Complete genome sequence of Corynebacterium casei LMG S-19264T (=DSM 44701T), isolated from a smear-ripened cheese.</title>
        <authorList>
            <consortium name="US DOE Joint Genome Institute (JGI-PGF)"/>
            <person name="Walter F."/>
            <person name="Albersmeier A."/>
            <person name="Kalinowski J."/>
            <person name="Ruckert C."/>
        </authorList>
    </citation>
    <scope>NUCLEOTIDE SEQUENCE</scope>
    <source>
        <strain evidence="1">CGMCC 1.12360</strain>
    </source>
</reference>
<reference evidence="1" key="2">
    <citation type="submission" date="2020-09" db="EMBL/GenBank/DDBJ databases">
        <authorList>
            <person name="Sun Q."/>
            <person name="Zhou Y."/>
        </authorList>
    </citation>
    <scope>NUCLEOTIDE SEQUENCE</scope>
    <source>
        <strain evidence="1">CGMCC 1.12360</strain>
    </source>
</reference>
<accession>A0A8J2TUV7</accession>
<dbReference type="Gene3D" id="3.10.450.390">
    <property type="entry name" value="Protein of unknown function DUF3889"/>
    <property type="match status" value="1"/>
</dbReference>
<proteinExistence type="predicted"/>
<gene>
    <name evidence="1" type="ORF">GCM10010978_32240</name>
</gene>
<organism evidence="1 2">
    <name type="scientific">Compostibacillus humi</name>
    <dbReference type="NCBI Taxonomy" id="1245525"/>
    <lineage>
        <taxon>Bacteria</taxon>
        <taxon>Bacillati</taxon>
        <taxon>Bacillota</taxon>
        <taxon>Bacilli</taxon>
        <taxon>Bacillales</taxon>
        <taxon>Bacillaceae</taxon>
        <taxon>Compostibacillus</taxon>
    </lineage>
</organism>
<keyword evidence="2" id="KW-1185">Reference proteome</keyword>
<dbReference type="Pfam" id="PF13028">
    <property type="entry name" value="DUF3889"/>
    <property type="match status" value="1"/>
</dbReference>
<sequence length="68" mass="8053">MAETKEKYPEADIVDYLHIGRETKGEQSIEKFKLWLRGPEREFGVFVDIVFETETEKVLSITFRKTDQ</sequence>
<dbReference type="InterPro" id="IPR024987">
    <property type="entry name" value="DUF3889"/>
</dbReference>
<dbReference type="EMBL" id="BMEV01000107">
    <property type="protein sequence ID" value="GFZ91007.1"/>
    <property type="molecule type" value="Genomic_DNA"/>
</dbReference>
<comment type="caution">
    <text evidence="1">The sequence shown here is derived from an EMBL/GenBank/DDBJ whole genome shotgun (WGS) entry which is preliminary data.</text>
</comment>
<dbReference type="AlphaFoldDB" id="A0A8J2TUV7"/>
<evidence type="ECO:0000313" key="1">
    <source>
        <dbReference type="EMBL" id="GFZ91007.1"/>
    </source>
</evidence>